<feature type="transmembrane region" description="Helical" evidence="1">
    <location>
        <begin position="42"/>
        <end position="61"/>
    </location>
</feature>
<reference evidence="2" key="1">
    <citation type="journal article" date="2015" name="Nature">
        <title>Complex archaea that bridge the gap between prokaryotes and eukaryotes.</title>
        <authorList>
            <person name="Spang A."/>
            <person name="Saw J.H."/>
            <person name="Jorgensen S.L."/>
            <person name="Zaremba-Niedzwiedzka K."/>
            <person name="Martijn J."/>
            <person name="Lind A.E."/>
            <person name="van Eijk R."/>
            <person name="Schleper C."/>
            <person name="Guy L."/>
            <person name="Ettema T.J."/>
        </authorList>
    </citation>
    <scope>NUCLEOTIDE SEQUENCE</scope>
</reference>
<accession>A0A0F9WD61</accession>
<organism evidence="2">
    <name type="scientific">marine sediment metagenome</name>
    <dbReference type="NCBI Taxonomy" id="412755"/>
    <lineage>
        <taxon>unclassified sequences</taxon>
        <taxon>metagenomes</taxon>
        <taxon>ecological metagenomes</taxon>
    </lineage>
</organism>
<evidence type="ECO:0000313" key="2">
    <source>
        <dbReference type="EMBL" id="KKO10343.1"/>
    </source>
</evidence>
<sequence>MVLSLLLDSNQGFWRRLLPKKKATAGSLVGGVDTSILFAKWLSFRASVVLITLLATLLWLTGIENIEIIIGVLSVTSNGISQLFERYFSVSVLKMVENDLTDTLDALGIAGVGTLIILYLLG</sequence>
<proteinExistence type="predicted"/>
<evidence type="ECO:0000256" key="1">
    <source>
        <dbReference type="SAM" id="Phobius"/>
    </source>
</evidence>
<keyword evidence="1" id="KW-0812">Transmembrane</keyword>
<gene>
    <name evidence="2" type="ORF">LCGC14_0028820</name>
</gene>
<dbReference type="EMBL" id="LAZR01000005">
    <property type="protein sequence ID" value="KKO10343.1"/>
    <property type="molecule type" value="Genomic_DNA"/>
</dbReference>
<keyword evidence="1" id="KW-1133">Transmembrane helix</keyword>
<dbReference type="AlphaFoldDB" id="A0A0F9WD61"/>
<feature type="transmembrane region" description="Helical" evidence="1">
    <location>
        <begin position="104"/>
        <end position="121"/>
    </location>
</feature>
<name>A0A0F9WD61_9ZZZZ</name>
<protein>
    <submittedName>
        <fullName evidence="2">Uncharacterized protein</fullName>
    </submittedName>
</protein>
<keyword evidence="1" id="KW-0472">Membrane</keyword>
<comment type="caution">
    <text evidence="2">The sequence shown here is derived from an EMBL/GenBank/DDBJ whole genome shotgun (WGS) entry which is preliminary data.</text>
</comment>